<accession>A0A7Y0X6D4</accession>
<dbReference type="AlphaFoldDB" id="A0A7Y0X6D4"/>
<protein>
    <submittedName>
        <fullName evidence="1">Lipo-like protein</fullName>
    </submittedName>
</protein>
<reference evidence="1 2" key="1">
    <citation type="submission" date="2020-04" db="EMBL/GenBank/DDBJ databases">
        <title>Whole-genome sequencing of Vibrio spp. from China reveals different genetic environments of blaCTX-M-14 among diverse lineages.</title>
        <authorList>
            <person name="Zheng Z."/>
            <person name="Ye L."/>
            <person name="Chen S."/>
        </authorList>
    </citation>
    <scope>NUCLEOTIDE SEQUENCE [LARGE SCALE GENOMIC DNA]</scope>
    <source>
        <strain evidence="1 2">Vb0574</strain>
    </source>
</reference>
<dbReference type="PANTHER" id="PTHR38013:SF1">
    <property type="entry name" value="GLYCOPROTEIN_POLYSACCHARIDE METABOLISM"/>
    <property type="match status" value="1"/>
</dbReference>
<organism evidence="1 2">
    <name type="scientific">Vibrio parahaemolyticus</name>
    <dbReference type="NCBI Taxonomy" id="670"/>
    <lineage>
        <taxon>Bacteria</taxon>
        <taxon>Pseudomonadati</taxon>
        <taxon>Pseudomonadota</taxon>
        <taxon>Gammaproteobacteria</taxon>
        <taxon>Vibrionales</taxon>
        <taxon>Vibrionaceae</taxon>
        <taxon>Vibrio</taxon>
    </lineage>
</organism>
<evidence type="ECO:0000313" key="1">
    <source>
        <dbReference type="EMBL" id="NMU26748.1"/>
    </source>
</evidence>
<proteinExistence type="predicted"/>
<dbReference type="InterPro" id="IPR039366">
    <property type="entry name" value="Pilotin"/>
</dbReference>
<dbReference type="Proteomes" id="UP000555836">
    <property type="component" value="Unassembled WGS sequence"/>
</dbReference>
<evidence type="ECO:0000313" key="2">
    <source>
        <dbReference type="Proteomes" id="UP000555836"/>
    </source>
</evidence>
<comment type="caution">
    <text evidence="1">The sequence shown here is derived from an EMBL/GenBank/DDBJ whole genome shotgun (WGS) entry which is preliminary data.</text>
</comment>
<feature type="non-terminal residue" evidence="1">
    <location>
        <position position="1"/>
    </location>
</feature>
<dbReference type="EMBL" id="JABCLD010001437">
    <property type="protein sequence ID" value="NMU26748.1"/>
    <property type="molecule type" value="Genomic_DNA"/>
</dbReference>
<gene>
    <name evidence="1" type="ORF">HKB21_14080</name>
</gene>
<dbReference type="Pfam" id="PF09619">
    <property type="entry name" value="YscW"/>
    <property type="match status" value="1"/>
</dbReference>
<dbReference type="InterPro" id="IPR053196">
    <property type="entry name" value="Lipoprotein_YbaY-like"/>
</dbReference>
<dbReference type="PANTHER" id="PTHR38013">
    <property type="entry name" value="GLYCOPROTEIN/POLYSACCHARIDE METABOLISM"/>
    <property type="match status" value="1"/>
</dbReference>
<name>A0A7Y0X6D4_VIBPH</name>
<feature type="non-terminal residue" evidence="1">
    <location>
        <position position="78"/>
    </location>
</feature>
<sequence>VAYRERIALPPNAVVTIALEDVSLADAPAKVLAKQTFETEGKQVPLSFELSYDSNEIKPNHRYSVRARIEVDGKLRFI</sequence>